<reference evidence="2" key="1">
    <citation type="submission" date="2016-06" db="EMBL/GenBank/DDBJ databases">
        <authorList>
            <person name="Sutton G."/>
            <person name="Brinkac L."/>
            <person name="Sanka R."/>
            <person name="Adams M."/>
            <person name="Lau E."/>
            <person name="Sam S."/>
            <person name="Sreng N."/>
            <person name="Him V."/>
            <person name="Kerleguer A."/>
            <person name="Cheng S."/>
        </authorList>
    </citation>
    <scope>NUCLEOTIDE SEQUENCE [LARGE SCALE GENOMIC DNA]</scope>
    <source>
        <strain evidence="2">E861</strain>
    </source>
</reference>
<evidence type="ECO:0000313" key="1">
    <source>
        <dbReference type="EMBL" id="OBI52041.1"/>
    </source>
</evidence>
<dbReference type="SUPFAM" id="SSF49503">
    <property type="entry name" value="Cupredoxins"/>
    <property type="match status" value="1"/>
</dbReference>
<proteinExistence type="predicted"/>
<dbReference type="Gene3D" id="2.60.40.420">
    <property type="entry name" value="Cupredoxins - blue copper proteins"/>
    <property type="match status" value="1"/>
</dbReference>
<name>A0A1A2ZSJ0_9MYCO</name>
<evidence type="ECO:0008006" key="3">
    <source>
        <dbReference type="Google" id="ProtNLM"/>
    </source>
</evidence>
<dbReference type="OrthoDB" id="3748691at2"/>
<dbReference type="EMBL" id="LZKJ01000029">
    <property type="protein sequence ID" value="OBI52041.1"/>
    <property type="molecule type" value="Genomic_DNA"/>
</dbReference>
<gene>
    <name evidence="1" type="ORF">A5707_12665</name>
</gene>
<dbReference type="Proteomes" id="UP000093592">
    <property type="component" value="Unassembled WGS sequence"/>
</dbReference>
<sequence length="123" mass="12926">MISRAALAIVVVVVLVSGLVACGGHQDEGSAGSPAGLEVKVTIADGKVTPTNATLQAKVKEQITFHVTSDATDELHVHSVPDHEFQVAAAPDQTFQFSVDVPGNVDVELHHLDRTVATIQVRP</sequence>
<accession>A0A1A2ZSJ0</accession>
<dbReference type="PROSITE" id="PS51257">
    <property type="entry name" value="PROKAR_LIPOPROTEIN"/>
    <property type="match status" value="1"/>
</dbReference>
<organism evidence="1 2">
    <name type="scientific">Mycobacterium kyorinense</name>
    <dbReference type="NCBI Taxonomy" id="487514"/>
    <lineage>
        <taxon>Bacteria</taxon>
        <taxon>Bacillati</taxon>
        <taxon>Actinomycetota</taxon>
        <taxon>Actinomycetes</taxon>
        <taxon>Mycobacteriales</taxon>
        <taxon>Mycobacteriaceae</taxon>
        <taxon>Mycobacterium</taxon>
    </lineage>
</organism>
<evidence type="ECO:0000313" key="2">
    <source>
        <dbReference type="Proteomes" id="UP000093592"/>
    </source>
</evidence>
<protein>
    <recommendedName>
        <fullName evidence="3">EfeO-type cupredoxin-like domain-containing protein</fullName>
    </recommendedName>
</protein>
<dbReference type="RefSeq" id="WP_065012831.1">
    <property type="nucleotide sequence ID" value="NZ_LZKJ01000029.1"/>
</dbReference>
<dbReference type="InterPro" id="IPR008972">
    <property type="entry name" value="Cupredoxin"/>
</dbReference>
<dbReference type="AlphaFoldDB" id="A0A1A2ZSJ0"/>
<comment type="caution">
    <text evidence="1">The sequence shown here is derived from an EMBL/GenBank/DDBJ whole genome shotgun (WGS) entry which is preliminary data.</text>
</comment>